<gene>
    <name evidence="1" type="ordered locus">BCG9842_A0046</name>
</gene>
<dbReference type="KEGG" id="bcg:BCG9842_A0046"/>
<dbReference type="EMBL" id="CP001188">
    <property type="protein sequence ID" value="ACK98758.1"/>
    <property type="molecule type" value="Genomic_DNA"/>
</dbReference>
<evidence type="ECO:0000313" key="1">
    <source>
        <dbReference type="EMBL" id="ACK98758.1"/>
    </source>
</evidence>
<protein>
    <submittedName>
        <fullName evidence="1">Uncharacterized protein</fullName>
    </submittedName>
</protein>
<geneLocation type="plasmid" evidence="1 2">
    <name>pG9842_140</name>
</geneLocation>
<name>B7IZN9_BACC2</name>
<sequence length="43" mass="4641">MSSKRAGMFRIGGLQYVVTCNSIAVEKVNDSYPRSNSSNNATS</sequence>
<dbReference type="Proteomes" id="UP000006744">
    <property type="component" value="Plasmid pG9842_140"/>
</dbReference>
<proteinExistence type="predicted"/>
<accession>B7IZN9</accession>
<dbReference type="AlphaFoldDB" id="B7IZN9"/>
<evidence type="ECO:0000313" key="2">
    <source>
        <dbReference type="Proteomes" id="UP000006744"/>
    </source>
</evidence>
<organism evidence="1 2">
    <name type="scientific">Bacillus cereus (strain G9842)</name>
    <dbReference type="NCBI Taxonomy" id="405531"/>
    <lineage>
        <taxon>Bacteria</taxon>
        <taxon>Bacillati</taxon>
        <taxon>Bacillota</taxon>
        <taxon>Bacilli</taxon>
        <taxon>Bacillales</taxon>
        <taxon>Bacillaceae</taxon>
        <taxon>Bacillus</taxon>
        <taxon>Bacillus cereus group</taxon>
    </lineage>
</organism>
<reference evidence="1 2" key="1">
    <citation type="submission" date="2008-10" db="EMBL/GenBank/DDBJ databases">
        <title>Genome sequence of Bacillus cereus G9842.</title>
        <authorList>
            <person name="Dodson R.J."/>
            <person name="Durkin A.S."/>
            <person name="Rosovitz M.J."/>
            <person name="Rasko D.A."/>
            <person name="Hoffmaster A."/>
            <person name="Ravel J."/>
            <person name="Sutton G."/>
        </authorList>
    </citation>
    <scope>NUCLEOTIDE SEQUENCE [LARGE SCALE GENOMIC DNA]</scope>
    <source>
        <strain evidence="1 2">G9842</strain>
        <plasmid evidence="1 2">pG9842_140</plasmid>
    </source>
</reference>
<keyword evidence="1" id="KW-0614">Plasmid</keyword>
<dbReference type="HOGENOM" id="CLU_3229159_0_0_9"/>